<gene>
    <name evidence="2" type="ORF">KDK_61870</name>
</gene>
<dbReference type="EMBL" id="BIFS01000002">
    <property type="protein sequence ID" value="GCE22387.1"/>
    <property type="molecule type" value="Genomic_DNA"/>
</dbReference>
<reference evidence="3" key="1">
    <citation type="submission" date="2018-12" db="EMBL/GenBank/DDBJ databases">
        <title>Tengunoibacter tsumagoiensis gen. nov., sp. nov., Dictyobacter kobayashii sp. nov., D. alpinus sp. nov., and D. joshuensis sp. nov. and description of Dictyobacteraceae fam. nov. within the order Ktedonobacterales isolated from Tengu-no-mugimeshi.</title>
        <authorList>
            <person name="Wang C.M."/>
            <person name="Zheng Y."/>
            <person name="Sakai Y."/>
            <person name="Toyoda A."/>
            <person name="Minakuchi Y."/>
            <person name="Abe K."/>
            <person name="Yokota A."/>
            <person name="Yabe S."/>
        </authorList>
    </citation>
    <scope>NUCLEOTIDE SEQUENCE [LARGE SCALE GENOMIC DNA]</scope>
    <source>
        <strain evidence="3">Uno11</strain>
    </source>
</reference>
<dbReference type="RefSeq" id="WP_161977785.1">
    <property type="nucleotide sequence ID" value="NZ_BIFS01000002.1"/>
</dbReference>
<proteinExistence type="predicted"/>
<protein>
    <recommendedName>
        <fullName evidence="1">Methyltransferase domain-containing protein</fullName>
    </recommendedName>
</protein>
<keyword evidence="3" id="KW-1185">Reference proteome</keyword>
<name>A0A402ATG4_9CHLR</name>
<dbReference type="CDD" id="cd02440">
    <property type="entry name" value="AdoMet_MTases"/>
    <property type="match status" value="1"/>
</dbReference>
<organism evidence="2 3">
    <name type="scientific">Dictyobacter kobayashii</name>
    <dbReference type="NCBI Taxonomy" id="2014872"/>
    <lineage>
        <taxon>Bacteria</taxon>
        <taxon>Bacillati</taxon>
        <taxon>Chloroflexota</taxon>
        <taxon>Ktedonobacteria</taxon>
        <taxon>Ktedonobacterales</taxon>
        <taxon>Dictyobacteraceae</taxon>
        <taxon>Dictyobacter</taxon>
    </lineage>
</organism>
<dbReference type="Pfam" id="PF13649">
    <property type="entry name" value="Methyltransf_25"/>
    <property type="match status" value="1"/>
</dbReference>
<evidence type="ECO:0000259" key="1">
    <source>
        <dbReference type="Pfam" id="PF13649"/>
    </source>
</evidence>
<dbReference type="Gene3D" id="3.40.50.150">
    <property type="entry name" value="Vaccinia Virus protein VP39"/>
    <property type="match status" value="1"/>
</dbReference>
<evidence type="ECO:0000313" key="2">
    <source>
        <dbReference type="EMBL" id="GCE22387.1"/>
    </source>
</evidence>
<dbReference type="AlphaFoldDB" id="A0A402ATG4"/>
<dbReference type="InterPro" id="IPR041698">
    <property type="entry name" value="Methyltransf_25"/>
</dbReference>
<comment type="caution">
    <text evidence="2">The sequence shown here is derived from an EMBL/GenBank/DDBJ whole genome shotgun (WGS) entry which is preliminary data.</text>
</comment>
<dbReference type="PANTHER" id="PTHR43591">
    <property type="entry name" value="METHYLTRANSFERASE"/>
    <property type="match status" value="1"/>
</dbReference>
<dbReference type="InterPro" id="IPR029063">
    <property type="entry name" value="SAM-dependent_MTases_sf"/>
</dbReference>
<dbReference type="Proteomes" id="UP000287188">
    <property type="component" value="Unassembled WGS sequence"/>
</dbReference>
<dbReference type="SUPFAM" id="SSF53335">
    <property type="entry name" value="S-adenosyl-L-methionine-dependent methyltransferases"/>
    <property type="match status" value="1"/>
</dbReference>
<feature type="domain" description="Methyltransferase" evidence="1">
    <location>
        <begin position="73"/>
        <end position="164"/>
    </location>
</feature>
<accession>A0A402ATG4</accession>
<sequence length="167" mass="18798">MMRFFRREQTGDPSVNDQMSPSGIFAINQLEGDMYLLPRNLQETHRLDFQHYLLRQVLKGNTLAPMSESPASILDVGCGTGRWPQEMAMLYPKTQVIGLDLDHSLQQLLPAIGPNYRFIASNILSGLPFPDQSFDFVHQRLLVAGIPAKQWPFVISEITRVTRVGAG</sequence>
<evidence type="ECO:0000313" key="3">
    <source>
        <dbReference type="Proteomes" id="UP000287188"/>
    </source>
</evidence>